<feature type="domain" description="HTH luxR-type" evidence="3">
    <location>
        <begin position="852"/>
        <end position="917"/>
    </location>
</feature>
<dbReference type="GO" id="GO:0005737">
    <property type="term" value="C:cytoplasm"/>
    <property type="evidence" value="ECO:0007669"/>
    <property type="project" value="TreeGrafter"/>
</dbReference>
<accession>A0AAU7JVN5</accession>
<dbReference type="InterPro" id="IPR011990">
    <property type="entry name" value="TPR-like_helical_dom_sf"/>
</dbReference>
<name>A0AAU7JVN5_9MICO</name>
<keyword evidence="2" id="KW-0067">ATP-binding</keyword>
<dbReference type="PROSITE" id="PS50043">
    <property type="entry name" value="HTH_LUXR_2"/>
    <property type="match status" value="1"/>
</dbReference>
<reference evidence="4" key="1">
    <citation type="submission" date="2024-05" db="EMBL/GenBank/DDBJ databases">
        <authorList>
            <person name="Kim S."/>
            <person name="Heo J."/>
            <person name="Choi H."/>
            <person name="Choi Y."/>
            <person name="Kwon S.-W."/>
            <person name="Kim Y."/>
        </authorList>
    </citation>
    <scope>NUCLEOTIDE SEQUENCE</scope>
    <source>
        <strain evidence="4">KACC 23699</strain>
    </source>
</reference>
<dbReference type="InterPro" id="IPR041664">
    <property type="entry name" value="AAA_16"/>
</dbReference>
<dbReference type="PRINTS" id="PR00038">
    <property type="entry name" value="HTHLUXR"/>
</dbReference>
<evidence type="ECO:0000313" key="4">
    <source>
        <dbReference type="EMBL" id="XBO44256.1"/>
    </source>
</evidence>
<dbReference type="InterPro" id="IPR000792">
    <property type="entry name" value="Tscrpt_reg_LuxR_C"/>
</dbReference>
<dbReference type="InterPro" id="IPR016032">
    <property type="entry name" value="Sig_transdc_resp-reg_C-effctor"/>
</dbReference>
<dbReference type="PANTHER" id="PTHR16305:SF35">
    <property type="entry name" value="TRANSCRIPTIONAL ACTIVATOR DOMAIN"/>
    <property type="match status" value="1"/>
</dbReference>
<gene>
    <name evidence="4" type="ORF">ABEG17_02715</name>
</gene>
<dbReference type="Gene3D" id="1.25.40.10">
    <property type="entry name" value="Tetratricopeptide repeat domain"/>
    <property type="match status" value="1"/>
</dbReference>
<dbReference type="GO" id="GO:0006355">
    <property type="term" value="P:regulation of DNA-templated transcription"/>
    <property type="evidence" value="ECO:0007669"/>
    <property type="project" value="InterPro"/>
</dbReference>
<dbReference type="Gene3D" id="1.10.10.10">
    <property type="entry name" value="Winged helix-like DNA-binding domain superfamily/Winged helix DNA-binding domain"/>
    <property type="match status" value="1"/>
</dbReference>
<evidence type="ECO:0000256" key="2">
    <source>
        <dbReference type="ARBA" id="ARBA00022840"/>
    </source>
</evidence>
<dbReference type="GO" id="GO:0004016">
    <property type="term" value="F:adenylate cyclase activity"/>
    <property type="evidence" value="ECO:0007669"/>
    <property type="project" value="TreeGrafter"/>
</dbReference>
<proteinExistence type="predicted"/>
<dbReference type="SUPFAM" id="SSF52540">
    <property type="entry name" value="P-loop containing nucleoside triphosphate hydrolases"/>
    <property type="match status" value="1"/>
</dbReference>
<dbReference type="RefSeq" id="WP_406831746.1">
    <property type="nucleotide sequence ID" value="NZ_CP157483.1"/>
</dbReference>
<dbReference type="InterPro" id="IPR036388">
    <property type="entry name" value="WH-like_DNA-bd_sf"/>
</dbReference>
<dbReference type="SMART" id="SM00421">
    <property type="entry name" value="HTH_LUXR"/>
    <property type="match status" value="1"/>
</dbReference>
<dbReference type="Pfam" id="PF00196">
    <property type="entry name" value="GerE"/>
    <property type="match status" value="1"/>
</dbReference>
<dbReference type="PANTHER" id="PTHR16305">
    <property type="entry name" value="TESTICULAR SOLUBLE ADENYLYL CYCLASE"/>
    <property type="match status" value="1"/>
</dbReference>
<protein>
    <submittedName>
        <fullName evidence="4">LuxR C-terminal-related transcriptional regulator</fullName>
    </submittedName>
</protein>
<dbReference type="EMBL" id="CP157483">
    <property type="protein sequence ID" value="XBO44256.1"/>
    <property type="molecule type" value="Genomic_DNA"/>
</dbReference>
<dbReference type="Pfam" id="PF13191">
    <property type="entry name" value="AAA_16"/>
    <property type="match status" value="1"/>
</dbReference>
<dbReference type="PROSITE" id="PS00622">
    <property type="entry name" value="HTH_LUXR_1"/>
    <property type="match status" value="1"/>
</dbReference>
<evidence type="ECO:0000259" key="3">
    <source>
        <dbReference type="PROSITE" id="PS50043"/>
    </source>
</evidence>
<dbReference type="SUPFAM" id="SSF48452">
    <property type="entry name" value="TPR-like"/>
    <property type="match status" value="1"/>
</dbReference>
<dbReference type="CDD" id="cd06170">
    <property type="entry name" value="LuxR_C_like"/>
    <property type="match status" value="1"/>
</dbReference>
<keyword evidence="1" id="KW-0547">Nucleotide-binding</keyword>
<dbReference type="GO" id="GO:0003677">
    <property type="term" value="F:DNA binding"/>
    <property type="evidence" value="ECO:0007669"/>
    <property type="project" value="InterPro"/>
</dbReference>
<dbReference type="GO" id="GO:0005524">
    <property type="term" value="F:ATP binding"/>
    <property type="evidence" value="ECO:0007669"/>
    <property type="project" value="UniProtKB-KW"/>
</dbReference>
<organism evidence="4">
    <name type="scientific">Pedococcus sp. KACC 23699</name>
    <dbReference type="NCBI Taxonomy" id="3149228"/>
    <lineage>
        <taxon>Bacteria</taxon>
        <taxon>Bacillati</taxon>
        <taxon>Actinomycetota</taxon>
        <taxon>Actinomycetes</taxon>
        <taxon>Micrococcales</taxon>
        <taxon>Intrasporangiaceae</taxon>
        <taxon>Pedococcus</taxon>
    </lineage>
</organism>
<sequence>MYRPPAERTLEGRDTELLLLDDLLAATADSGQVLVLTGEPGVGKSVLLEQLSLLARDRDYRVLKAIGIQAESRLPFAGLHQLLSPLLHDCGKLPGPQNTALLTALGMATGPPPSLFLTGLAALTLLTEQAARQPIVLAVDDVNWLDQPTQTVLAFVARRLGSDPVSLVATVRTGQEHHLADVPASHHDVRPVTDWDAGRILDKVPRRLSDEHRRAVLEAAQGNPLALVELAAAWRSSPHQRVTEAPFEPVAPTTRRLQESFAGRAAALPSVTRDLILVAAVGDSPALAEILGATRHMVGAPIAADAADAAVSAGLVRCDELELGFRHPLVRSTLLASETAGRRQRARLAWAAFLDHEPDRRVRFQASAATGPDEALASALTDVAARSRGVGAVLDAVMALELAANLTPDRHLRQQRMLEAAEEAFGLGRAELVRRMVAKASRNPLSDLDRAKVTWLAELFDDGDPRDAVRVHQMVASARDASTAGEVSLALNLLYGAAVRCWWSGAGADDRQLVAGALAGLGRDRDPQSLVALAVAEPVSAGAAVLRVLRDPPPVLSDDADALRALGQAAWAVGDSPRCVDLLERASLLMRSQGRLGVLVHVLSIQANACVTLGEWVRAEEALAEAIRLARETDQPIWEAGSRNVAAMLAGLKGHPDVDAGFTADIESFARARGLADQLACVGLARAFTFAGQGQHGPACDELLRVFDPTSPYHHERESLHGLMLLAETAVQAGRVGEAREVLARMEELAERTPSPLLHAHLLYVRPVLGPDETAEELFVHALEQDLSRWPWVQGRLHLAYGVWLRRHRRIVDSRQPMREALSLLTELGATHWAARAQNELRASGERLPELAPQPADVLSAQELQIARLAARGLTNKEIAEHLFCSARTVSSHLYHAFPKLGITSRSQLATRLGLMAEDDGELVTTA</sequence>
<dbReference type="SUPFAM" id="SSF46894">
    <property type="entry name" value="C-terminal effector domain of the bipartite response regulators"/>
    <property type="match status" value="1"/>
</dbReference>
<dbReference type="InterPro" id="IPR027417">
    <property type="entry name" value="P-loop_NTPase"/>
</dbReference>
<dbReference type="AlphaFoldDB" id="A0AAU7JVN5"/>
<evidence type="ECO:0000256" key="1">
    <source>
        <dbReference type="ARBA" id="ARBA00022741"/>
    </source>
</evidence>